<sequence>MGVLLHDGAQSELVKEEVEEDQSPQTHSLYNHLYSFKEPRHNPITAVRISPNGKYIALSTQKIIKIYNLHTRELITELRGHAKGISDIRFSPINSTIIASCSDDLTIRIWSFNPTSNKPPVNPSSTSNFKFTSNFSTTSMKNSSYQCLKVLKKHTFYVTTHPIQF</sequence>
<proteinExistence type="predicted"/>
<dbReference type="InParanoid" id="A5E590"/>
<dbReference type="PANTHER" id="PTHR19879:SF9">
    <property type="entry name" value="TRANSCRIPTION INITIATION FACTOR TFIID SUBUNIT 5"/>
    <property type="match status" value="1"/>
</dbReference>
<dbReference type="OrthoDB" id="674604at2759"/>
<dbReference type="GeneID" id="5230964"/>
<reference evidence="2 3" key="1">
    <citation type="journal article" date="2009" name="Nature">
        <title>Evolution of pathogenicity and sexual reproduction in eight Candida genomes.</title>
        <authorList>
            <person name="Butler G."/>
            <person name="Rasmussen M.D."/>
            <person name="Lin M.F."/>
            <person name="Santos M.A."/>
            <person name="Sakthikumar S."/>
            <person name="Munro C.A."/>
            <person name="Rheinbay E."/>
            <person name="Grabherr M."/>
            <person name="Forche A."/>
            <person name="Reedy J.L."/>
            <person name="Agrafioti I."/>
            <person name="Arnaud M.B."/>
            <person name="Bates S."/>
            <person name="Brown A.J."/>
            <person name="Brunke S."/>
            <person name="Costanzo M.C."/>
            <person name="Fitzpatrick D.A."/>
            <person name="de Groot P.W."/>
            <person name="Harris D."/>
            <person name="Hoyer L.L."/>
            <person name="Hube B."/>
            <person name="Klis F.M."/>
            <person name="Kodira C."/>
            <person name="Lennard N."/>
            <person name="Logue M.E."/>
            <person name="Martin R."/>
            <person name="Neiman A.M."/>
            <person name="Nikolaou E."/>
            <person name="Quail M.A."/>
            <person name="Quinn J."/>
            <person name="Santos M.C."/>
            <person name="Schmitzberger F.F."/>
            <person name="Sherlock G."/>
            <person name="Shah P."/>
            <person name="Silverstein K.A."/>
            <person name="Skrzypek M.S."/>
            <person name="Soll D."/>
            <person name="Staggs R."/>
            <person name="Stansfield I."/>
            <person name="Stumpf M.P."/>
            <person name="Sudbery P.E."/>
            <person name="Srikantha T."/>
            <person name="Zeng Q."/>
            <person name="Berman J."/>
            <person name="Berriman M."/>
            <person name="Heitman J."/>
            <person name="Gow N.A."/>
            <person name="Lorenz M.C."/>
            <person name="Birren B.W."/>
            <person name="Kellis M."/>
            <person name="Cuomo C.A."/>
        </authorList>
    </citation>
    <scope>NUCLEOTIDE SEQUENCE [LARGE SCALE GENOMIC DNA]</scope>
    <source>
        <strain evidence="3">ATCC 11503 / BCRC 21390 / CBS 2605 / JCM 1781 / NBRC 1676 / NRRL YB-4239</strain>
    </source>
</reference>
<dbReference type="InterPro" id="IPR001680">
    <property type="entry name" value="WD40_rpt"/>
</dbReference>
<protein>
    <submittedName>
        <fullName evidence="2">Uncharacterized protein</fullName>
    </submittedName>
</protein>
<dbReference type="HOGENOM" id="CLU_1611083_0_0_1"/>
<dbReference type="SUPFAM" id="SSF50978">
    <property type="entry name" value="WD40 repeat-like"/>
    <property type="match status" value="1"/>
</dbReference>
<dbReference type="STRING" id="379508.A5E590"/>
<dbReference type="PROSITE" id="PS50082">
    <property type="entry name" value="WD_REPEATS_2"/>
    <property type="match status" value="1"/>
</dbReference>
<dbReference type="EMBL" id="CH981530">
    <property type="protein sequence ID" value="EDK46598.1"/>
    <property type="molecule type" value="Genomic_DNA"/>
</dbReference>
<dbReference type="PROSITE" id="PS50294">
    <property type="entry name" value="WD_REPEATS_REGION"/>
    <property type="match status" value="1"/>
</dbReference>
<dbReference type="eggNOG" id="KOG0263">
    <property type="taxonomic scope" value="Eukaryota"/>
</dbReference>
<dbReference type="KEGG" id="lel:PVL30_005513"/>
<keyword evidence="1" id="KW-0853">WD repeat</keyword>
<evidence type="ECO:0000256" key="1">
    <source>
        <dbReference type="PROSITE-ProRule" id="PRU00221"/>
    </source>
</evidence>
<organism evidence="2 3">
    <name type="scientific">Lodderomyces elongisporus (strain ATCC 11503 / CBS 2605 / JCM 1781 / NBRC 1676 / NRRL YB-4239)</name>
    <name type="common">Yeast</name>
    <name type="synonym">Saccharomyces elongisporus</name>
    <dbReference type="NCBI Taxonomy" id="379508"/>
    <lineage>
        <taxon>Eukaryota</taxon>
        <taxon>Fungi</taxon>
        <taxon>Dikarya</taxon>
        <taxon>Ascomycota</taxon>
        <taxon>Saccharomycotina</taxon>
        <taxon>Pichiomycetes</taxon>
        <taxon>Debaryomycetaceae</taxon>
        <taxon>Candida/Lodderomyces clade</taxon>
        <taxon>Lodderomyces</taxon>
    </lineage>
</organism>
<accession>A5E590</accession>
<gene>
    <name evidence="2" type="ORF">LELG_04779</name>
</gene>
<dbReference type="Proteomes" id="UP000001996">
    <property type="component" value="Unassembled WGS sequence"/>
</dbReference>
<dbReference type="Gene3D" id="2.130.10.10">
    <property type="entry name" value="YVTN repeat-like/Quinoprotein amine dehydrogenase"/>
    <property type="match status" value="1"/>
</dbReference>
<dbReference type="VEuPathDB" id="FungiDB:LELG_04779"/>
<dbReference type="PANTHER" id="PTHR19879">
    <property type="entry name" value="TRANSCRIPTION INITIATION FACTOR TFIID"/>
    <property type="match status" value="1"/>
</dbReference>
<dbReference type="InterPro" id="IPR015943">
    <property type="entry name" value="WD40/YVTN_repeat-like_dom_sf"/>
</dbReference>
<dbReference type="Pfam" id="PF00400">
    <property type="entry name" value="WD40"/>
    <property type="match status" value="2"/>
</dbReference>
<name>A5E590_LODEL</name>
<dbReference type="SMART" id="SM00320">
    <property type="entry name" value="WD40"/>
    <property type="match status" value="2"/>
</dbReference>
<feature type="repeat" description="WD" evidence="1">
    <location>
        <begin position="78"/>
        <end position="113"/>
    </location>
</feature>
<dbReference type="InterPro" id="IPR036322">
    <property type="entry name" value="WD40_repeat_dom_sf"/>
</dbReference>
<dbReference type="AlphaFoldDB" id="A5E590"/>
<evidence type="ECO:0000313" key="2">
    <source>
        <dbReference type="EMBL" id="EDK46598.1"/>
    </source>
</evidence>
<evidence type="ECO:0000313" key="3">
    <source>
        <dbReference type="Proteomes" id="UP000001996"/>
    </source>
</evidence>
<keyword evidence="3" id="KW-1185">Reference proteome</keyword>